<reference evidence="1 2" key="1">
    <citation type="journal article" date="2014" name="BMC Genomics">
        <title>Comparison of environmental and isolate Sulfobacillus genomes reveals diverse carbon, sulfur, nitrogen, and hydrogen metabolisms.</title>
        <authorList>
            <person name="Justice N.B."/>
            <person name="Norman A."/>
            <person name="Brown C.T."/>
            <person name="Singh A."/>
            <person name="Thomas B.C."/>
            <person name="Banfield J.F."/>
        </authorList>
    </citation>
    <scope>NUCLEOTIDE SEQUENCE [LARGE SCALE GENOMIC DNA]</scope>
    <source>
        <strain evidence="1">AMDSBA5</strain>
    </source>
</reference>
<name>A0A2T2WKI4_SULTH</name>
<dbReference type="EMBL" id="PXYX01000080">
    <property type="protein sequence ID" value="PSR22742.1"/>
    <property type="molecule type" value="Genomic_DNA"/>
</dbReference>
<comment type="caution">
    <text evidence="1">The sequence shown here is derived from an EMBL/GenBank/DDBJ whole genome shotgun (WGS) entry which is preliminary data.</text>
</comment>
<proteinExistence type="predicted"/>
<organism evidence="1 2">
    <name type="scientific">Sulfobacillus thermosulfidooxidans</name>
    <dbReference type="NCBI Taxonomy" id="28034"/>
    <lineage>
        <taxon>Bacteria</taxon>
        <taxon>Bacillati</taxon>
        <taxon>Bacillota</taxon>
        <taxon>Clostridia</taxon>
        <taxon>Eubacteriales</taxon>
        <taxon>Clostridiales Family XVII. Incertae Sedis</taxon>
        <taxon>Sulfobacillus</taxon>
    </lineage>
</organism>
<accession>A0A2T2WKI4</accession>
<protein>
    <submittedName>
        <fullName evidence="1">Uncharacterized protein</fullName>
    </submittedName>
</protein>
<evidence type="ECO:0000313" key="2">
    <source>
        <dbReference type="Proteomes" id="UP000242705"/>
    </source>
</evidence>
<evidence type="ECO:0000313" key="1">
    <source>
        <dbReference type="EMBL" id="PSR22742.1"/>
    </source>
</evidence>
<dbReference type="AlphaFoldDB" id="A0A2T2WKI4"/>
<dbReference type="Proteomes" id="UP000242705">
    <property type="component" value="Unassembled WGS sequence"/>
</dbReference>
<gene>
    <name evidence="1" type="ORF">C7B47_16415</name>
</gene>
<sequence length="264" mass="28936">MHWGLPLVLSSGLLTLSNFPIVYGSSHEVTTIAPASMGTVPQIPLYPHSLKATIANIDSPFTMPLVGEAINHASSVWQVREPYDTVENWYVHHMEQEGYHLISRVTHGLLFAKGSLDTDQVGINILPLSPSLTDYQFLSALLPVSKRPAASYIASASSVRFIDVTYRAWRYGSAKISFVLTNPREIASVIQVLNHEQVLPPALYHCAADFGQGATLAIHFRNGQTWQVTDNAACETVHVPLCPPLADSGLTLYHLIAKDAMTHL</sequence>